<dbReference type="EMBL" id="FN662764">
    <property type="protein sequence ID" value="CBJ23772.1"/>
    <property type="molecule type" value="Genomic_DNA"/>
</dbReference>
<evidence type="ECO:0000256" key="1">
    <source>
        <dbReference type="ARBA" id="ARBA00010617"/>
    </source>
</evidence>
<feature type="non-terminal residue" evidence="2">
    <location>
        <position position="1"/>
    </location>
</feature>
<evidence type="ECO:0000313" key="2">
    <source>
        <dbReference type="EMBL" id="CBJ23772.1"/>
    </source>
</evidence>
<sequence>GELGPLDACSSGRQCDGYLQNSPLRSPVRYHDMFDWLREHDPVHWQATSDTTGFWSLTRYADVVTGYREHMALSSAAGSILGGSFKNETIDTAGNRMLVSSDPPVQRQLRQVVHRVFAPHIIERIGVQVSALVSRAVRQARADGGCDFAKDVAPQLPAGALMGMAGIPYADARYIIDLTHSTIDYRTGDLKGEFQHTGGRTKWIRARYQAWRNHGHSCFL</sequence>
<gene>
    <name evidence="2" type="primary">nrps</name>
</gene>
<dbReference type="GO" id="GO:0005506">
    <property type="term" value="F:iron ion binding"/>
    <property type="evidence" value="ECO:0007669"/>
    <property type="project" value="InterPro"/>
</dbReference>
<dbReference type="GO" id="GO:0006707">
    <property type="term" value="P:cholesterol catabolic process"/>
    <property type="evidence" value="ECO:0007669"/>
    <property type="project" value="TreeGrafter"/>
</dbReference>
<dbReference type="GO" id="GO:0008395">
    <property type="term" value="F:steroid hydroxylase activity"/>
    <property type="evidence" value="ECO:0007669"/>
    <property type="project" value="TreeGrafter"/>
</dbReference>
<proteinExistence type="inferred from homology"/>
<comment type="similarity">
    <text evidence="1">Belongs to the cytochrome P450 family.</text>
</comment>
<dbReference type="InterPro" id="IPR036396">
    <property type="entry name" value="Cyt_P450_sf"/>
</dbReference>
<name>D3HU13_9ACTN</name>
<dbReference type="PANTHER" id="PTHR46696:SF4">
    <property type="entry name" value="BIOTIN BIOSYNTHESIS CYTOCHROME P450"/>
    <property type="match status" value="1"/>
</dbReference>
<dbReference type="Gene3D" id="1.10.630.10">
    <property type="entry name" value="Cytochrome P450"/>
    <property type="match status" value="1"/>
</dbReference>
<dbReference type="GO" id="GO:0036199">
    <property type="term" value="F:cholest-4-en-3-one 26-monooxygenase activity"/>
    <property type="evidence" value="ECO:0007669"/>
    <property type="project" value="TreeGrafter"/>
</dbReference>
<dbReference type="AlphaFoldDB" id="D3HU13"/>
<dbReference type="GO" id="GO:0020037">
    <property type="term" value="F:heme binding"/>
    <property type="evidence" value="ECO:0007669"/>
    <property type="project" value="InterPro"/>
</dbReference>
<feature type="non-terminal residue" evidence="2">
    <location>
        <position position="220"/>
    </location>
</feature>
<dbReference type="SUPFAM" id="SSF48264">
    <property type="entry name" value="Cytochrome P450"/>
    <property type="match status" value="1"/>
</dbReference>
<dbReference type="PANTHER" id="PTHR46696">
    <property type="entry name" value="P450, PUTATIVE (EUROFUNG)-RELATED"/>
    <property type="match status" value="1"/>
</dbReference>
<accession>D3HU13</accession>
<protein>
    <submittedName>
        <fullName evidence="2">Nonribosomal peptide synthetase</fullName>
    </submittedName>
</protein>
<organism evidence="2">
    <name type="scientific">Dactylosporangium sp. BK53</name>
    <dbReference type="NCBI Taxonomy" id="714066"/>
    <lineage>
        <taxon>Bacteria</taxon>
        <taxon>Bacillati</taxon>
        <taxon>Actinomycetota</taxon>
        <taxon>Actinomycetes</taxon>
        <taxon>Micromonosporales</taxon>
        <taxon>Micromonosporaceae</taxon>
        <taxon>Dactylosporangium</taxon>
    </lineage>
</organism>
<reference evidence="2" key="1">
    <citation type="submission" date="2010-01" db="EMBL/GenBank/DDBJ databases">
        <title>Exploration of Dactylosporangium diversity in diverse environment samples.</title>
        <authorList>
            <person name="Kim B.Y."/>
        </authorList>
    </citation>
    <scope>NUCLEOTIDE SEQUENCE</scope>
    <source>
        <strain evidence="2">BK53</strain>
    </source>
</reference>